<accession>A0A9R1VFF1</accession>
<comment type="caution">
    <text evidence="2">The sequence shown here is derived from an EMBL/GenBank/DDBJ whole genome shotgun (WGS) entry which is preliminary data.</text>
</comment>
<feature type="region of interest" description="Disordered" evidence="1">
    <location>
        <begin position="156"/>
        <end position="184"/>
    </location>
</feature>
<organism evidence="2 3">
    <name type="scientific">Lactuca sativa</name>
    <name type="common">Garden lettuce</name>
    <dbReference type="NCBI Taxonomy" id="4236"/>
    <lineage>
        <taxon>Eukaryota</taxon>
        <taxon>Viridiplantae</taxon>
        <taxon>Streptophyta</taxon>
        <taxon>Embryophyta</taxon>
        <taxon>Tracheophyta</taxon>
        <taxon>Spermatophyta</taxon>
        <taxon>Magnoliopsida</taxon>
        <taxon>eudicotyledons</taxon>
        <taxon>Gunneridae</taxon>
        <taxon>Pentapetalae</taxon>
        <taxon>asterids</taxon>
        <taxon>campanulids</taxon>
        <taxon>Asterales</taxon>
        <taxon>Asteraceae</taxon>
        <taxon>Cichorioideae</taxon>
        <taxon>Cichorieae</taxon>
        <taxon>Lactucinae</taxon>
        <taxon>Lactuca</taxon>
    </lineage>
</organism>
<evidence type="ECO:0000313" key="2">
    <source>
        <dbReference type="EMBL" id="KAJ0203696.1"/>
    </source>
</evidence>
<protein>
    <submittedName>
        <fullName evidence="2">Uncharacterized protein</fullName>
    </submittedName>
</protein>
<proteinExistence type="predicted"/>
<reference evidence="2 3" key="1">
    <citation type="journal article" date="2017" name="Nat. Commun.">
        <title>Genome assembly with in vitro proximity ligation data and whole-genome triplication in lettuce.</title>
        <authorList>
            <person name="Reyes-Chin-Wo S."/>
            <person name="Wang Z."/>
            <person name="Yang X."/>
            <person name="Kozik A."/>
            <person name="Arikit S."/>
            <person name="Song C."/>
            <person name="Xia L."/>
            <person name="Froenicke L."/>
            <person name="Lavelle D.O."/>
            <person name="Truco M.J."/>
            <person name="Xia R."/>
            <person name="Zhu S."/>
            <person name="Xu C."/>
            <person name="Xu H."/>
            <person name="Xu X."/>
            <person name="Cox K."/>
            <person name="Korf I."/>
            <person name="Meyers B.C."/>
            <person name="Michelmore R.W."/>
        </authorList>
    </citation>
    <scope>NUCLEOTIDE SEQUENCE [LARGE SCALE GENOMIC DNA]</scope>
    <source>
        <strain evidence="3">cv. Salinas</strain>
        <tissue evidence="2">Seedlings</tissue>
    </source>
</reference>
<evidence type="ECO:0000313" key="3">
    <source>
        <dbReference type="Proteomes" id="UP000235145"/>
    </source>
</evidence>
<dbReference type="EMBL" id="NBSK02000005">
    <property type="protein sequence ID" value="KAJ0203696.1"/>
    <property type="molecule type" value="Genomic_DNA"/>
</dbReference>
<name>A0A9R1VFF1_LACSA</name>
<feature type="compositionally biased region" description="Basic and acidic residues" evidence="1">
    <location>
        <begin position="156"/>
        <end position="169"/>
    </location>
</feature>
<sequence>MTKKPIKVIKRDVSKVGYKEEVKKKKCGIKSKSEENATRRRKEDFKREYKRKLHTYKTNYKVKMSRRGQSSRGSGHGDIPWLCFSQINSKSSLVRAKKKFEILMRKEIYVPNEIDWHWIAHPGLEEELTPRARIIEDYGGGHIAIPNDDAVLAPEEPGRRVRPRHELVRENPPVIPVDDEPPMD</sequence>
<evidence type="ECO:0000256" key="1">
    <source>
        <dbReference type="SAM" id="MobiDB-lite"/>
    </source>
</evidence>
<gene>
    <name evidence="2" type="ORF">LSAT_V11C500234260</name>
</gene>
<dbReference type="AlphaFoldDB" id="A0A9R1VFF1"/>
<keyword evidence="3" id="KW-1185">Reference proteome</keyword>
<dbReference type="Proteomes" id="UP000235145">
    <property type="component" value="Unassembled WGS sequence"/>
</dbReference>